<protein>
    <submittedName>
        <fullName evidence="1">Uncharacterized protein</fullName>
    </submittedName>
</protein>
<dbReference type="Proteomes" id="UP001630127">
    <property type="component" value="Unassembled WGS sequence"/>
</dbReference>
<dbReference type="PANTHER" id="PTHR44083:SF48">
    <property type="entry name" value="TOPLESS-RELATED PROTEIN 4"/>
    <property type="match status" value="1"/>
</dbReference>
<dbReference type="InterPro" id="IPR036322">
    <property type="entry name" value="WD40_repeat_dom_sf"/>
</dbReference>
<dbReference type="EMBL" id="JBJUIK010000011">
    <property type="protein sequence ID" value="KAL3511902.1"/>
    <property type="molecule type" value="Genomic_DNA"/>
</dbReference>
<evidence type="ECO:0000313" key="1">
    <source>
        <dbReference type="EMBL" id="KAL3511902.1"/>
    </source>
</evidence>
<dbReference type="InterPro" id="IPR027728">
    <property type="entry name" value="Topless_fam"/>
</dbReference>
<keyword evidence="2" id="KW-1185">Reference proteome</keyword>
<dbReference type="InterPro" id="IPR015943">
    <property type="entry name" value="WD40/YVTN_repeat-like_dom_sf"/>
</dbReference>
<comment type="caution">
    <text evidence="1">The sequence shown here is derived from an EMBL/GenBank/DDBJ whole genome shotgun (WGS) entry which is preliminary data.</text>
</comment>
<gene>
    <name evidence="1" type="ORF">ACH5RR_024619</name>
</gene>
<sequence>MSSTHTSDVLPKTVVNLNQGSAIKSMDFHPVQLTLLLVGTNIGDIALWEVSLANKYTALVNRVMWSSDGSLCSGAYSNHIVQIYSYHGGNDIRNHLESSHQNNSMLDIMQDFPFSWTNYGSFHEVRRKMVNRILWSGMKSSARQALILWSWEVFWVLLAVSIGEKGVEILANADGVQLIGAIISRALDPSGFASGPVAWVEVQ</sequence>
<dbReference type="PANTHER" id="PTHR44083">
    <property type="entry name" value="TOPLESS-RELATED PROTEIN 1-RELATED"/>
    <property type="match status" value="1"/>
</dbReference>
<dbReference type="AlphaFoldDB" id="A0ABD2YX86"/>
<accession>A0ABD2YX86</accession>
<evidence type="ECO:0000313" key="2">
    <source>
        <dbReference type="Proteomes" id="UP001630127"/>
    </source>
</evidence>
<organism evidence="1 2">
    <name type="scientific">Cinchona calisaya</name>
    <dbReference type="NCBI Taxonomy" id="153742"/>
    <lineage>
        <taxon>Eukaryota</taxon>
        <taxon>Viridiplantae</taxon>
        <taxon>Streptophyta</taxon>
        <taxon>Embryophyta</taxon>
        <taxon>Tracheophyta</taxon>
        <taxon>Spermatophyta</taxon>
        <taxon>Magnoliopsida</taxon>
        <taxon>eudicotyledons</taxon>
        <taxon>Gunneridae</taxon>
        <taxon>Pentapetalae</taxon>
        <taxon>asterids</taxon>
        <taxon>lamiids</taxon>
        <taxon>Gentianales</taxon>
        <taxon>Rubiaceae</taxon>
        <taxon>Cinchonoideae</taxon>
        <taxon>Cinchoneae</taxon>
        <taxon>Cinchona</taxon>
    </lineage>
</organism>
<dbReference type="SUPFAM" id="SSF50978">
    <property type="entry name" value="WD40 repeat-like"/>
    <property type="match status" value="1"/>
</dbReference>
<name>A0ABD2YX86_9GENT</name>
<reference evidence="1 2" key="1">
    <citation type="submission" date="2024-11" db="EMBL/GenBank/DDBJ databases">
        <title>A near-complete genome assembly of Cinchona calisaya.</title>
        <authorList>
            <person name="Lian D.C."/>
            <person name="Zhao X.W."/>
            <person name="Wei L."/>
        </authorList>
    </citation>
    <scope>NUCLEOTIDE SEQUENCE [LARGE SCALE GENOMIC DNA]</scope>
    <source>
        <tissue evidence="1">Nenye</tissue>
    </source>
</reference>
<proteinExistence type="predicted"/>
<dbReference type="Gene3D" id="2.130.10.10">
    <property type="entry name" value="YVTN repeat-like/Quinoprotein amine dehydrogenase"/>
    <property type="match status" value="1"/>
</dbReference>